<feature type="compositionally biased region" description="Basic and acidic residues" evidence="1">
    <location>
        <begin position="131"/>
        <end position="170"/>
    </location>
</feature>
<proteinExistence type="predicted"/>
<keyword evidence="4" id="KW-1185">Reference proteome</keyword>
<reference evidence="3 4" key="1">
    <citation type="submission" date="2019-11" db="EMBL/GenBank/DDBJ databases">
        <title>Genome analysis of Rhizobacterium cereale a novel genus and species isolated from maize roots in North Spain.</title>
        <authorList>
            <person name="Menendez E."/>
            <person name="Flores-Felix J.D."/>
            <person name="Ramirez-Bahena M.-H."/>
            <person name="Igual J.M."/>
            <person name="Garcia-Fraile P."/>
            <person name="Peix A."/>
            <person name="Velazquez E."/>
        </authorList>
    </citation>
    <scope>NUCLEOTIDE SEQUENCE [LARGE SCALE GENOMIC DNA]</scope>
    <source>
        <strain evidence="3 4">RZME27</strain>
    </source>
</reference>
<dbReference type="Pfam" id="PF06904">
    <property type="entry name" value="Extensin-like_C"/>
    <property type="match status" value="1"/>
</dbReference>
<evidence type="ECO:0000313" key="3">
    <source>
        <dbReference type="EMBL" id="MQY49729.1"/>
    </source>
</evidence>
<feature type="region of interest" description="Disordered" evidence="1">
    <location>
        <begin position="1"/>
        <end position="182"/>
    </location>
</feature>
<sequence length="365" mass="38935">MKDIGVKKQSSRPKSSERRRARPPRAKSAVPAAPALAVVPVPTPKPGDNAAPTTAGEEKKPLEPQGTETPVTRPAVPESAEKPPVTTAEPPAPPTEQPDAVEVPKPLPKPEVPAPDKAAEPEDAGTGTTEQKADDAKPTSKEDEPKAEEPQKADQQKPEDDKKNEEEKAETPPPPPLEKEDPEELKACLADLTALGTKFETIPAITGEEPGCGIEQPIAVKEILPGVDTGGAQMRCETAHALATWMKDNVQPAMNVAMPGRKVTGIVPGSTYACRLRNSASSGKVSEHARGNAIDVAAFKLDNGEKFEMKPREEDSTLEGAFQRAATAAACLYFSTVLSPGSDATHQDHLHLDVLDRKNGYRYCR</sequence>
<name>A0A6A8AG22_9HYPH</name>
<evidence type="ECO:0000259" key="2">
    <source>
        <dbReference type="Pfam" id="PF06904"/>
    </source>
</evidence>
<feature type="compositionally biased region" description="Low complexity" evidence="1">
    <location>
        <begin position="26"/>
        <end position="40"/>
    </location>
</feature>
<evidence type="ECO:0000313" key="4">
    <source>
        <dbReference type="Proteomes" id="UP000435138"/>
    </source>
</evidence>
<dbReference type="Proteomes" id="UP000435138">
    <property type="component" value="Unassembled WGS sequence"/>
</dbReference>
<dbReference type="AlphaFoldDB" id="A0A6A8AG22"/>
<dbReference type="InterPro" id="IPR009683">
    <property type="entry name" value="Extensin-like_C"/>
</dbReference>
<evidence type="ECO:0000256" key="1">
    <source>
        <dbReference type="SAM" id="MobiDB-lite"/>
    </source>
</evidence>
<feature type="domain" description="Extensin-like C-terminal" evidence="2">
    <location>
        <begin position="187"/>
        <end position="365"/>
    </location>
</feature>
<protein>
    <submittedName>
        <fullName evidence="3">Extensin</fullName>
    </submittedName>
</protein>
<accession>A0A6A8AG22</accession>
<dbReference type="EMBL" id="WIXI01000051">
    <property type="protein sequence ID" value="MQY49729.1"/>
    <property type="molecule type" value="Genomic_DNA"/>
</dbReference>
<comment type="caution">
    <text evidence="3">The sequence shown here is derived from an EMBL/GenBank/DDBJ whole genome shotgun (WGS) entry which is preliminary data.</text>
</comment>
<organism evidence="3 4">
    <name type="scientific">Endobacterium cereale</name>
    <dbReference type="NCBI Taxonomy" id="2663029"/>
    <lineage>
        <taxon>Bacteria</taxon>
        <taxon>Pseudomonadati</taxon>
        <taxon>Pseudomonadota</taxon>
        <taxon>Alphaproteobacteria</taxon>
        <taxon>Hyphomicrobiales</taxon>
        <taxon>Rhizobiaceae</taxon>
        <taxon>Endobacterium</taxon>
    </lineage>
</organism>
<gene>
    <name evidence="3" type="ORF">GAO09_27255</name>
</gene>